<dbReference type="HAMAP" id="MF_00156">
    <property type="entry name" value="PanB"/>
    <property type="match status" value="1"/>
</dbReference>
<proteinExistence type="inferred from homology"/>
<dbReference type="InterPro" id="IPR040442">
    <property type="entry name" value="Pyrv_kinase-like_dom_sf"/>
</dbReference>
<evidence type="ECO:0000256" key="1">
    <source>
        <dbReference type="ARBA" id="ARBA00005033"/>
    </source>
</evidence>
<evidence type="ECO:0000313" key="11">
    <source>
        <dbReference type="EMBL" id="OGG96748.1"/>
    </source>
</evidence>
<comment type="subunit">
    <text evidence="3 7">Homodecamer; pentamer of dimers.</text>
</comment>
<dbReference type="GO" id="GO:0032259">
    <property type="term" value="P:methylation"/>
    <property type="evidence" value="ECO:0007669"/>
    <property type="project" value="UniProtKB-KW"/>
</dbReference>
<dbReference type="NCBIfam" id="TIGR00222">
    <property type="entry name" value="panB"/>
    <property type="match status" value="1"/>
</dbReference>
<evidence type="ECO:0000256" key="10">
    <source>
        <dbReference type="PIRSR" id="PIRSR000388-3"/>
    </source>
</evidence>
<name>A0A1F6GFA0_9PROT</name>
<dbReference type="GO" id="GO:0000287">
    <property type="term" value="F:magnesium ion binding"/>
    <property type="evidence" value="ECO:0007669"/>
    <property type="project" value="TreeGrafter"/>
</dbReference>
<sequence length="264" mass="28397">MYQESGKRLTIADLAKLKGNSPLVVATAYDTNMARLIDGAVDAIIVGDSLGMVIAGLENTLAVTLDQMVYHCSLVARGARRSFIIGDLPFLSYQLSPEQALLSAGRLIVEGGVQAVKLEGGISCLAQIEKIVSAGIPLIGHLGMEPQKVHLYGGFGKQAKDETGAQKLKIEAHAVEEAGASALVLENIPHDLAKQITEDLCIPTIGIGAGAHTDGQVQVYHDLFGLDPDFTPRHAVQYRELGKEIREAVREYADQVRARKFESR</sequence>
<dbReference type="FunFam" id="3.20.20.60:FF:000003">
    <property type="entry name" value="3-methyl-2-oxobutanoate hydroxymethyltransferase"/>
    <property type="match status" value="1"/>
</dbReference>
<feature type="binding site" evidence="7 10">
    <location>
        <position position="87"/>
    </location>
    <ligand>
        <name>Mg(2+)</name>
        <dbReference type="ChEBI" id="CHEBI:18420"/>
    </ligand>
</feature>
<organism evidence="11 12">
    <name type="scientific">Candidatus Lambdaproteobacteria bacterium RIFOXYD2_FULL_50_16</name>
    <dbReference type="NCBI Taxonomy" id="1817772"/>
    <lineage>
        <taxon>Bacteria</taxon>
        <taxon>Pseudomonadati</taxon>
        <taxon>Pseudomonadota</taxon>
        <taxon>Candidatus Lambdaproteobacteria</taxon>
    </lineage>
</organism>
<dbReference type="Gene3D" id="3.20.20.60">
    <property type="entry name" value="Phosphoenolpyruvate-binding domains"/>
    <property type="match status" value="1"/>
</dbReference>
<dbReference type="Pfam" id="PF02548">
    <property type="entry name" value="Pantoate_transf"/>
    <property type="match status" value="1"/>
</dbReference>
<dbReference type="CDD" id="cd06557">
    <property type="entry name" value="KPHMT-like"/>
    <property type="match status" value="1"/>
</dbReference>
<keyword evidence="7 10" id="KW-0460">Magnesium</keyword>
<evidence type="ECO:0000256" key="7">
    <source>
        <dbReference type="HAMAP-Rule" id="MF_00156"/>
    </source>
</evidence>
<dbReference type="GO" id="GO:0008168">
    <property type="term" value="F:methyltransferase activity"/>
    <property type="evidence" value="ECO:0007669"/>
    <property type="project" value="UniProtKB-KW"/>
</dbReference>
<feature type="binding site" evidence="7 9">
    <location>
        <position position="87"/>
    </location>
    <ligand>
        <name>3-methyl-2-oxobutanoate</name>
        <dbReference type="ChEBI" id="CHEBI:11851"/>
    </ligand>
</feature>
<keyword evidence="4 7" id="KW-0566">Pantothenate biosynthesis</keyword>
<dbReference type="Proteomes" id="UP000178449">
    <property type="component" value="Unassembled WGS sequence"/>
</dbReference>
<feature type="binding site" evidence="7 10">
    <location>
        <position position="119"/>
    </location>
    <ligand>
        <name>Mg(2+)</name>
        <dbReference type="ChEBI" id="CHEBI:18420"/>
    </ligand>
</feature>
<dbReference type="InterPro" id="IPR015813">
    <property type="entry name" value="Pyrv/PenolPyrv_kinase-like_dom"/>
</dbReference>
<dbReference type="UniPathway" id="UPA00028">
    <property type="reaction ID" value="UER00003"/>
</dbReference>
<evidence type="ECO:0000256" key="3">
    <source>
        <dbReference type="ARBA" id="ARBA00011424"/>
    </source>
</evidence>
<gene>
    <name evidence="7" type="primary">panB</name>
    <name evidence="11" type="ORF">A2527_04120</name>
</gene>
<dbReference type="EMBL" id="MFNE01000010">
    <property type="protein sequence ID" value="OGG96748.1"/>
    <property type="molecule type" value="Genomic_DNA"/>
</dbReference>
<comment type="pathway">
    <text evidence="1 7">Cofactor biosynthesis; (R)-pantothenate biosynthesis; (R)-pantoate from 3-methyl-2-oxobutanoate: step 1/2.</text>
</comment>
<dbReference type="STRING" id="1817772.A2527_04120"/>
<keyword evidence="11" id="KW-0489">Methyltransferase</keyword>
<comment type="function">
    <text evidence="6 7">Catalyzes the reversible reaction in which hydroxymethyl group from 5,10-methylenetetrahydrofolate is transferred onto alpha-ketoisovalerate to form ketopantoate.</text>
</comment>
<comment type="caution">
    <text evidence="11">The sequence shown here is derived from an EMBL/GenBank/DDBJ whole genome shotgun (WGS) entry which is preliminary data.</text>
</comment>
<reference evidence="11 12" key="1">
    <citation type="journal article" date="2016" name="Nat. Commun.">
        <title>Thousands of microbial genomes shed light on interconnected biogeochemical processes in an aquifer system.</title>
        <authorList>
            <person name="Anantharaman K."/>
            <person name="Brown C.T."/>
            <person name="Hug L.A."/>
            <person name="Sharon I."/>
            <person name="Castelle C.J."/>
            <person name="Probst A.J."/>
            <person name="Thomas B.C."/>
            <person name="Singh A."/>
            <person name="Wilkins M.J."/>
            <person name="Karaoz U."/>
            <person name="Brodie E.L."/>
            <person name="Williams K.H."/>
            <person name="Hubbard S.S."/>
            <person name="Banfield J.F."/>
        </authorList>
    </citation>
    <scope>NUCLEOTIDE SEQUENCE [LARGE SCALE GENOMIC DNA]</scope>
</reference>
<evidence type="ECO:0000256" key="2">
    <source>
        <dbReference type="ARBA" id="ARBA00008676"/>
    </source>
</evidence>
<dbReference type="PANTHER" id="PTHR20881">
    <property type="entry name" value="3-METHYL-2-OXOBUTANOATE HYDROXYMETHYLTRANSFERASE"/>
    <property type="match status" value="1"/>
</dbReference>
<evidence type="ECO:0000313" key="12">
    <source>
        <dbReference type="Proteomes" id="UP000178449"/>
    </source>
</evidence>
<comment type="similarity">
    <text evidence="2 7">Belongs to the PanB family.</text>
</comment>
<feature type="binding site" evidence="7 9">
    <location>
        <position position="117"/>
    </location>
    <ligand>
        <name>3-methyl-2-oxobutanoate</name>
        <dbReference type="ChEBI" id="CHEBI:11851"/>
    </ligand>
</feature>
<dbReference type="EC" id="2.1.2.11" evidence="7"/>
<evidence type="ECO:0000256" key="4">
    <source>
        <dbReference type="ARBA" id="ARBA00022655"/>
    </source>
</evidence>
<keyword evidence="7" id="KW-0963">Cytoplasm</keyword>
<feature type="active site" description="Proton acceptor" evidence="7 8">
    <location>
        <position position="186"/>
    </location>
</feature>
<comment type="cofactor">
    <cofactor evidence="7 10">
        <name>Mg(2+)</name>
        <dbReference type="ChEBI" id="CHEBI:18420"/>
    </cofactor>
    <text evidence="7 10">Binds 1 Mg(2+) ion per subunit.</text>
</comment>
<dbReference type="InterPro" id="IPR003700">
    <property type="entry name" value="Pantoate_hydroxy_MeTrfase"/>
</dbReference>
<feature type="binding site" evidence="7 10">
    <location>
        <position position="48"/>
    </location>
    <ligand>
        <name>Mg(2+)</name>
        <dbReference type="ChEBI" id="CHEBI:18420"/>
    </ligand>
</feature>
<dbReference type="PANTHER" id="PTHR20881:SF0">
    <property type="entry name" value="3-METHYL-2-OXOBUTANOATE HYDROXYMETHYLTRANSFERASE"/>
    <property type="match status" value="1"/>
</dbReference>
<accession>A0A1F6GFA0</accession>
<dbReference type="PIRSF" id="PIRSF000388">
    <property type="entry name" value="Pantoate_hydroxy_MeTrfase"/>
    <property type="match status" value="1"/>
</dbReference>
<dbReference type="GO" id="GO:0003864">
    <property type="term" value="F:3-methyl-2-oxobutanoate hydroxymethyltransferase activity"/>
    <property type="evidence" value="ECO:0007669"/>
    <property type="project" value="UniProtKB-UniRule"/>
</dbReference>
<evidence type="ECO:0000256" key="6">
    <source>
        <dbReference type="ARBA" id="ARBA00056497"/>
    </source>
</evidence>
<protein>
    <recommendedName>
        <fullName evidence="7">3-methyl-2-oxobutanoate hydroxymethyltransferase</fullName>
        <ecNumber evidence="7">2.1.2.11</ecNumber>
    </recommendedName>
    <alternativeName>
        <fullName evidence="7">Ketopantoate hydroxymethyltransferase</fullName>
        <shortName evidence="7">KPHMT</shortName>
    </alternativeName>
</protein>
<evidence type="ECO:0000256" key="5">
    <source>
        <dbReference type="ARBA" id="ARBA00022679"/>
    </source>
</evidence>
<evidence type="ECO:0000256" key="8">
    <source>
        <dbReference type="PIRSR" id="PIRSR000388-1"/>
    </source>
</evidence>
<dbReference type="GO" id="GO:0015940">
    <property type="term" value="P:pantothenate biosynthetic process"/>
    <property type="evidence" value="ECO:0007669"/>
    <property type="project" value="UniProtKB-UniRule"/>
</dbReference>
<evidence type="ECO:0000256" key="9">
    <source>
        <dbReference type="PIRSR" id="PIRSR000388-2"/>
    </source>
</evidence>
<keyword evidence="7 10" id="KW-0479">Metal-binding</keyword>
<comment type="catalytic activity">
    <reaction evidence="7">
        <text>(6R)-5,10-methylene-5,6,7,8-tetrahydrofolate + 3-methyl-2-oxobutanoate + H2O = 2-dehydropantoate + (6S)-5,6,7,8-tetrahydrofolate</text>
        <dbReference type="Rhea" id="RHEA:11824"/>
        <dbReference type="ChEBI" id="CHEBI:11561"/>
        <dbReference type="ChEBI" id="CHEBI:11851"/>
        <dbReference type="ChEBI" id="CHEBI:15377"/>
        <dbReference type="ChEBI" id="CHEBI:15636"/>
        <dbReference type="ChEBI" id="CHEBI:57453"/>
        <dbReference type="EC" id="2.1.2.11"/>
    </reaction>
</comment>
<comment type="subcellular location">
    <subcellularLocation>
        <location evidence="7">Cytoplasm</location>
    </subcellularLocation>
</comment>
<feature type="binding site" evidence="7 9">
    <location>
        <begin position="48"/>
        <end position="49"/>
    </location>
    <ligand>
        <name>3-methyl-2-oxobutanoate</name>
        <dbReference type="ChEBI" id="CHEBI:11851"/>
    </ligand>
</feature>
<dbReference type="SUPFAM" id="SSF51621">
    <property type="entry name" value="Phosphoenolpyruvate/pyruvate domain"/>
    <property type="match status" value="1"/>
</dbReference>
<dbReference type="NCBIfam" id="NF001452">
    <property type="entry name" value="PRK00311.1"/>
    <property type="match status" value="1"/>
</dbReference>
<keyword evidence="5 7" id="KW-0808">Transferase</keyword>
<dbReference type="GO" id="GO:0005737">
    <property type="term" value="C:cytoplasm"/>
    <property type="evidence" value="ECO:0007669"/>
    <property type="project" value="UniProtKB-SubCell"/>
</dbReference>
<dbReference type="AlphaFoldDB" id="A0A1F6GFA0"/>